<reference evidence="1 2" key="1">
    <citation type="journal article" date="2006" name="J. Bacteriol.">
        <title>Living with genome instability: the adaptation of phytoplasmas to diverse environments of their insect and plant hosts.</title>
        <authorList>
            <person name="Bai X."/>
            <person name="Zhang J."/>
            <person name="Ewing A."/>
            <person name="Miller S.A."/>
            <person name="Jancso Radek A."/>
            <person name="Shevchenko D.V."/>
            <person name="Tsukerman K."/>
            <person name="Walunas T."/>
            <person name="Lapidus A."/>
            <person name="Campbell J.W."/>
            <person name="Hogenhout S.A."/>
        </authorList>
    </citation>
    <scope>NUCLEOTIDE SEQUENCE [LARGE SCALE GENOMIC DNA]</scope>
    <source>
        <strain evidence="1 2">AYWB</strain>
    </source>
</reference>
<dbReference type="KEGG" id="ayw:AYWB_328"/>
<evidence type="ECO:0000313" key="1">
    <source>
        <dbReference type="EMBL" id="ABC65445.1"/>
    </source>
</evidence>
<gene>
    <name evidence="1" type="ordered locus">AYWB_328</name>
</gene>
<dbReference type="Proteomes" id="UP000001934">
    <property type="component" value="Chromosome"/>
</dbReference>
<accession>Q2NJE8</accession>
<sequence>MKGLFLFFFDSASINNYEKFTIILYQKLKTKNFKITSLLKIPFSLESIMNG</sequence>
<keyword evidence="2" id="KW-1185">Reference proteome</keyword>
<dbReference type="AlphaFoldDB" id="Q2NJE8"/>
<evidence type="ECO:0000313" key="2">
    <source>
        <dbReference type="Proteomes" id="UP000001934"/>
    </source>
</evidence>
<proteinExistence type="predicted"/>
<name>Q2NJE8_AYWBP</name>
<dbReference type="STRING" id="322098.AYWB_328"/>
<organism evidence="1 2">
    <name type="scientific">Aster yellows witches'-broom phytoplasma (strain AYWB)</name>
    <dbReference type="NCBI Taxonomy" id="322098"/>
    <lineage>
        <taxon>Bacteria</taxon>
        <taxon>Bacillati</taxon>
        <taxon>Mycoplasmatota</taxon>
        <taxon>Mollicutes</taxon>
        <taxon>Acholeplasmatales</taxon>
        <taxon>Acholeplasmataceae</taxon>
        <taxon>Candidatus Phytoplasma</taxon>
        <taxon>16SrI (Aster yellows group)</taxon>
    </lineage>
</organism>
<dbReference type="EMBL" id="CP000061">
    <property type="protein sequence ID" value="ABC65445.1"/>
    <property type="molecule type" value="Genomic_DNA"/>
</dbReference>
<dbReference type="HOGENOM" id="CLU_3095110_0_0_14"/>
<protein>
    <submittedName>
        <fullName evidence="1">Uncharacterized protein</fullName>
    </submittedName>
</protein>